<evidence type="ECO:0000313" key="3">
    <source>
        <dbReference type="Proteomes" id="UP001157017"/>
    </source>
</evidence>
<protein>
    <recommendedName>
        <fullName evidence="1">Helix-turn-helix domain-containing protein</fullName>
    </recommendedName>
</protein>
<organism evidence="2 3">
    <name type="scientific">Angustibacter aerolatus</name>
    <dbReference type="NCBI Taxonomy" id="1162965"/>
    <lineage>
        <taxon>Bacteria</taxon>
        <taxon>Bacillati</taxon>
        <taxon>Actinomycetota</taxon>
        <taxon>Actinomycetes</taxon>
        <taxon>Kineosporiales</taxon>
        <taxon>Kineosporiaceae</taxon>
    </lineage>
</organism>
<sequence>MQELVHEEPLWSVQEVAAYLNVPVNTLYGWRSQGCGPDGRRVGKYLRYRPQDVRAWVEALSTSVAS</sequence>
<evidence type="ECO:0000313" key="2">
    <source>
        <dbReference type="EMBL" id="GMA87500.1"/>
    </source>
</evidence>
<dbReference type="SUPFAM" id="SSF46955">
    <property type="entry name" value="Putative DNA-binding domain"/>
    <property type="match status" value="1"/>
</dbReference>
<dbReference type="EMBL" id="BSUZ01000001">
    <property type="protein sequence ID" value="GMA87500.1"/>
    <property type="molecule type" value="Genomic_DNA"/>
</dbReference>
<name>A0ABQ6JJT0_9ACTN</name>
<dbReference type="InterPro" id="IPR009061">
    <property type="entry name" value="DNA-bd_dom_put_sf"/>
</dbReference>
<dbReference type="Proteomes" id="UP001157017">
    <property type="component" value="Unassembled WGS sequence"/>
</dbReference>
<proteinExistence type="predicted"/>
<gene>
    <name evidence="2" type="ORF">GCM10025868_27500</name>
</gene>
<accession>A0ABQ6JJT0</accession>
<feature type="domain" description="Helix-turn-helix" evidence="1">
    <location>
        <begin position="12"/>
        <end position="59"/>
    </location>
</feature>
<dbReference type="InterPro" id="IPR036388">
    <property type="entry name" value="WH-like_DNA-bd_sf"/>
</dbReference>
<dbReference type="Gene3D" id="1.10.10.10">
    <property type="entry name" value="Winged helix-like DNA-binding domain superfamily/Winged helix DNA-binding domain"/>
    <property type="match status" value="1"/>
</dbReference>
<dbReference type="InterPro" id="IPR041657">
    <property type="entry name" value="HTH_17"/>
</dbReference>
<reference evidence="3" key="1">
    <citation type="journal article" date="2019" name="Int. J. Syst. Evol. Microbiol.">
        <title>The Global Catalogue of Microorganisms (GCM) 10K type strain sequencing project: providing services to taxonomists for standard genome sequencing and annotation.</title>
        <authorList>
            <consortium name="The Broad Institute Genomics Platform"/>
            <consortium name="The Broad Institute Genome Sequencing Center for Infectious Disease"/>
            <person name="Wu L."/>
            <person name="Ma J."/>
        </authorList>
    </citation>
    <scope>NUCLEOTIDE SEQUENCE [LARGE SCALE GENOMIC DNA]</scope>
    <source>
        <strain evidence="3">NBRC 108730</strain>
    </source>
</reference>
<keyword evidence="3" id="KW-1185">Reference proteome</keyword>
<comment type="caution">
    <text evidence="2">The sequence shown here is derived from an EMBL/GenBank/DDBJ whole genome shotgun (WGS) entry which is preliminary data.</text>
</comment>
<evidence type="ECO:0000259" key="1">
    <source>
        <dbReference type="Pfam" id="PF12728"/>
    </source>
</evidence>
<dbReference type="Pfam" id="PF12728">
    <property type="entry name" value="HTH_17"/>
    <property type="match status" value="1"/>
</dbReference>